<dbReference type="Pfam" id="PF13508">
    <property type="entry name" value="Acetyltransf_7"/>
    <property type="match status" value="1"/>
</dbReference>
<proteinExistence type="predicted"/>
<name>A0A2I2GF75_9EURO</name>
<dbReference type="GO" id="GO:0016747">
    <property type="term" value="F:acyltransferase activity, transferring groups other than amino-acyl groups"/>
    <property type="evidence" value="ECO:0007669"/>
    <property type="project" value="InterPro"/>
</dbReference>
<reference evidence="2 3" key="1">
    <citation type="submission" date="2016-12" db="EMBL/GenBank/DDBJ databases">
        <title>The genomes of Aspergillus section Nigri reveals drivers in fungal speciation.</title>
        <authorList>
            <consortium name="DOE Joint Genome Institute"/>
            <person name="Vesth T.C."/>
            <person name="Nybo J."/>
            <person name="Theobald S."/>
            <person name="Brandl J."/>
            <person name="Frisvad J.C."/>
            <person name="Nielsen K.F."/>
            <person name="Lyhne E.K."/>
            <person name="Kogle M.E."/>
            <person name="Kuo A."/>
            <person name="Riley R."/>
            <person name="Clum A."/>
            <person name="Nolan M."/>
            <person name="Lipzen A."/>
            <person name="Salamov A."/>
            <person name="Henrissat B."/>
            <person name="Wiebenga A."/>
            <person name="De Vries R.P."/>
            <person name="Grigoriev I.V."/>
            <person name="Mortensen U.H."/>
            <person name="Andersen M.R."/>
            <person name="Baker S.E."/>
        </authorList>
    </citation>
    <scope>NUCLEOTIDE SEQUENCE [LARGE SCALE GENOMIC DNA]</scope>
    <source>
        <strain evidence="2 3">IBT 23096</strain>
    </source>
</reference>
<dbReference type="PROSITE" id="PS51186">
    <property type="entry name" value="GNAT"/>
    <property type="match status" value="1"/>
</dbReference>
<dbReference type="CDD" id="cd04301">
    <property type="entry name" value="NAT_SF"/>
    <property type="match status" value="1"/>
</dbReference>
<dbReference type="PANTHER" id="PTHR42791:SF2">
    <property type="entry name" value="N-ACETYLTRANSFERASE DOMAIN-CONTAINING PROTEIN"/>
    <property type="match status" value="1"/>
</dbReference>
<evidence type="ECO:0000259" key="1">
    <source>
        <dbReference type="PROSITE" id="PS51186"/>
    </source>
</evidence>
<sequence length="234" mass="26214">MTEPWKISPCNVSDAAALARNNMAAFWEDSAWAMLWPTEIQLDFLIEQSTLRLPRNLLQNHQCLRHQKAIDPVTGAVVGYARWILPADRAVAIDNSVVWAEAQVPGVSPDEERRFQEQAKSAWWRPRSDMGAMDDEIDAVRRKVFAEKAFMQLDYLAVHPERKGQGIGTALVQSGIRLADQIALPVTTIAFEAGRGIYARLGFREADRVVQDLSQFGGAGKYATYFMVRDVAAH</sequence>
<dbReference type="VEuPathDB" id="FungiDB:P170DRAFT_471464"/>
<evidence type="ECO:0000313" key="3">
    <source>
        <dbReference type="Proteomes" id="UP000234275"/>
    </source>
</evidence>
<dbReference type="PANTHER" id="PTHR42791">
    <property type="entry name" value="GNAT FAMILY ACETYLTRANSFERASE"/>
    <property type="match status" value="1"/>
</dbReference>
<dbReference type="EMBL" id="MSFO01000002">
    <property type="protein sequence ID" value="PLB51530.1"/>
    <property type="molecule type" value="Genomic_DNA"/>
</dbReference>
<dbReference type="AlphaFoldDB" id="A0A2I2GF75"/>
<protein>
    <submittedName>
        <fullName evidence="2">Acyl-CoA N-acyltransferase</fullName>
    </submittedName>
</protein>
<organism evidence="2 3">
    <name type="scientific">Aspergillus steynii IBT 23096</name>
    <dbReference type="NCBI Taxonomy" id="1392250"/>
    <lineage>
        <taxon>Eukaryota</taxon>
        <taxon>Fungi</taxon>
        <taxon>Dikarya</taxon>
        <taxon>Ascomycota</taxon>
        <taxon>Pezizomycotina</taxon>
        <taxon>Eurotiomycetes</taxon>
        <taxon>Eurotiomycetidae</taxon>
        <taxon>Eurotiales</taxon>
        <taxon>Aspergillaceae</taxon>
        <taxon>Aspergillus</taxon>
        <taxon>Aspergillus subgen. Circumdati</taxon>
    </lineage>
</organism>
<evidence type="ECO:0000313" key="2">
    <source>
        <dbReference type="EMBL" id="PLB51530.1"/>
    </source>
</evidence>
<dbReference type="InterPro" id="IPR000182">
    <property type="entry name" value="GNAT_dom"/>
</dbReference>
<dbReference type="InterPro" id="IPR016181">
    <property type="entry name" value="Acyl_CoA_acyltransferase"/>
</dbReference>
<keyword evidence="3" id="KW-1185">Reference proteome</keyword>
<dbReference type="OrthoDB" id="61113at2759"/>
<dbReference type="InterPro" id="IPR052523">
    <property type="entry name" value="Trichothecene_AcTrans"/>
</dbReference>
<dbReference type="RefSeq" id="XP_024706832.1">
    <property type="nucleotide sequence ID" value="XM_024852842.1"/>
</dbReference>
<dbReference type="Gene3D" id="3.40.630.30">
    <property type="match status" value="1"/>
</dbReference>
<dbReference type="SUPFAM" id="SSF55729">
    <property type="entry name" value="Acyl-CoA N-acyltransferases (Nat)"/>
    <property type="match status" value="1"/>
</dbReference>
<dbReference type="GeneID" id="36560540"/>
<keyword evidence="2" id="KW-0012">Acyltransferase</keyword>
<keyword evidence="2" id="KW-0808">Transferase</keyword>
<dbReference type="Proteomes" id="UP000234275">
    <property type="component" value="Unassembled WGS sequence"/>
</dbReference>
<gene>
    <name evidence="2" type="ORF">P170DRAFT_471464</name>
</gene>
<comment type="caution">
    <text evidence="2">The sequence shown here is derived from an EMBL/GenBank/DDBJ whole genome shotgun (WGS) entry which is preliminary data.</text>
</comment>
<feature type="domain" description="N-acetyltransferase" evidence="1">
    <location>
        <begin position="82"/>
        <end position="232"/>
    </location>
</feature>
<accession>A0A2I2GF75</accession>